<dbReference type="Proteomes" id="UP000662088">
    <property type="component" value="Unassembled WGS sequence"/>
</dbReference>
<name>A0A8I0ABP9_9CLOT</name>
<dbReference type="RefSeq" id="WP_022213109.1">
    <property type="nucleotide sequence ID" value="NZ_JACOOQ010000002.1"/>
</dbReference>
<comment type="caution">
    <text evidence="1">The sequence shown here is derived from an EMBL/GenBank/DDBJ whole genome shotgun (WGS) entry which is preliminary data.</text>
</comment>
<proteinExistence type="predicted"/>
<evidence type="ECO:0000313" key="2">
    <source>
        <dbReference type="Proteomes" id="UP000662088"/>
    </source>
</evidence>
<dbReference type="AlphaFoldDB" id="A0A8I0ABP9"/>
<reference evidence="1" key="1">
    <citation type="submission" date="2020-08" db="EMBL/GenBank/DDBJ databases">
        <title>Genome public.</title>
        <authorList>
            <person name="Liu C."/>
            <person name="Sun Q."/>
        </authorList>
    </citation>
    <scope>NUCLEOTIDE SEQUENCE</scope>
    <source>
        <strain evidence="1">NSJ-42</strain>
    </source>
</reference>
<evidence type="ECO:0000313" key="1">
    <source>
        <dbReference type="EMBL" id="MBC5639202.1"/>
    </source>
</evidence>
<gene>
    <name evidence="1" type="ORF">H8R92_01895</name>
</gene>
<organism evidence="1 2">
    <name type="scientific">Clostridium lentum</name>
    <dbReference type="NCBI Taxonomy" id="2763037"/>
    <lineage>
        <taxon>Bacteria</taxon>
        <taxon>Bacillati</taxon>
        <taxon>Bacillota</taxon>
        <taxon>Clostridia</taxon>
        <taxon>Eubacteriales</taxon>
        <taxon>Clostridiaceae</taxon>
        <taxon>Clostridium</taxon>
    </lineage>
</organism>
<dbReference type="EMBL" id="JACOOQ010000002">
    <property type="protein sequence ID" value="MBC5639202.1"/>
    <property type="molecule type" value="Genomic_DNA"/>
</dbReference>
<accession>A0A8I0ABP9</accession>
<protein>
    <submittedName>
        <fullName evidence="1">Uncharacterized protein</fullName>
    </submittedName>
</protein>
<sequence>MKIEKKSSNASLICPICGDTMKDFNYAYDNKQYGKNYYKCDTCGHKECIVK</sequence>
<keyword evidence="2" id="KW-1185">Reference proteome</keyword>